<dbReference type="EMBL" id="JAWQEG010002497">
    <property type="protein sequence ID" value="KAK3871567.1"/>
    <property type="molecule type" value="Genomic_DNA"/>
</dbReference>
<feature type="compositionally biased region" description="Low complexity" evidence="1">
    <location>
        <begin position="82"/>
        <end position="97"/>
    </location>
</feature>
<proteinExistence type="predicted"/>
<dbReference type="GO" id="GO:0003824">
    <property type="term" value="F:catalytic activity"/>
    <property type="evidence" value="ECO:0007669"/>
    <property type="project" value="InterPro"/>
</dbReference>
<organism evidence="3 4">
    <name type="scientific">Petrolisthes cinctipes</name>
    <name type="common">Flat porcelain crab</name>
    <dbReference type="NCBI Taxonomy" id="88211"/>
    <lineage>
        <taxon>Eukaryota</taxon>
        <taxon>Metazoa</taxon>
        <taxon>Ecdysozoa</taxon>
        <taxon>Arthropoda</taxon>
        <taxon>Crustacea</taxon>
        <taxon>Multicrustacea</taxon>
        <taxon>Malacostraca</taxon>
        <taxon>Eumalacostraca</taxon>
        <taxon>Eucarida</taxon>
        <taxon>Decapoda</taxon>
        <taxon>Pleocyemata</taxon>
        <taxon>Anomura</taxon>
        <taxon>Galatheoidea</taxon>
        <taxon>Porcellanidae</taxon>
        <taxon>Petrolisthes</taxon>
    </lineage>
</organism>
<accession>A0AAE1KFH2</accession>
<reference evidence="3" key="1">
    <citation type="submission" date="2023-10" db="EMBL/GenBank/DDBJ databases">
        <title>Genome assemblies of two species of porcelain crab, Petrolisthes cinctipes and Petrolisthes manimaculis (Anomura: Porcellanidae).</title>
        <authorList>
            <person name="Angst P."/>
        </authorList>
    </citation>
    <scope>NUCLEOTIDE SEQUENCE</scope>
    <source>
        <strain evidence="3">PB745_01</strain>
        <tissue evidence="3">Gill</tissue>
    </source>
</reference>
<evidence type="ECO:0000259" key="2">
    <source>
        <dbReference type="Pfam" id="PF14529"/>
    </source>
</evidence>
<keyword evidence="4" id="KW-1185">Reference proteome</keyword>
<dbReference type="Proteomes" id="UP001286313">
    <property type="component" value="Unassembled WGS sequence"/>
</dbReference>
<dbReference type="InterPro" id="IPR005135">
    <property type="entry name" value="Endo/exonuclease/phosphatase"/>
</dbReference>
<comment type="caution">
    <text evidence="3">The sequence shown here is derived from an EMBL/GenBank/DDBJ whole genome shotgun (WGS) entry which is preliminary data.</text>
</comment>
<dbReference type="InterPro" id="IPR036691">
    <property type="entry name" value="Endo/exonu/phosph_ase_sf"/>
</dbReference>
<evidence type="ECO:0000256" key="1">
    <source>
        <dbReference type="SAM" id="MobiDB-lite"/>
    </source>
</evidence>
<feature type="region of interest" description="Disordered" evidence="1">
    <location>
        <begin position="70"/>
        <end position="100"/>
    </location>
</feature>
<protein>
    <recommendedName>
        <fullName evidence="2">Endonuclease/exonuclease/phosphatase domain-containing protein</fullName>
    </recommendedName>
</protein>
<gene>
    <name evidence="3" type="ORF">Pcinc_023307</name>
</gene>
<name>A0AAE1KFH2_PETCI</name>
<evidence type="ECO:0000313" key="3">
    <source>
        <dbReference type="EMBL" id="KAK3871567.1"/>
    </source>
</evidence>
<sequence>MSSDVNPRSLCKCFTKELLRKEIHLYRKTCLRFYALGRGALLWGGVSPFEDSPPLSPWDRPPADTCWRPPASDRSTCASEISTSGKMPPSGGKSSSSEKLFQTMKSTSTRKHTFIGPHCTPLLKQFSNNFPPTTDTQCDFNCRILQWDDSVTSSRDRSLEDFLISHDLFMLNSGSSTHFDGRTRTYSCIDVSMCSPALPLDFTWTTLDDYFATDHFPILLIPTSFQPALRLPHRRYDRADWSSFTALVTSSTPLHSLASQLEEISMEKRFSKTPMEDHAYIPFEHASAVFRRTIHSAKRASWSSYLSSITQDTPIPQVWSRIRKIAGKHTPPMARFYTPMPGH</sequence>
<evidence type="ECO:0000313" key="4">
    <source>
        <dbReference type="Proteomes" id="UP001286313"/>
    </source>
</evidence>
<dbReference type="Pfam" id="PF14529">
    <property type="entry name" value="Exo_endo_phos_2"/>
    <property type="match status" value="1"/>
</dbReference>
<feature type="domain" description="Endonuclease/exonuclease/phosphatase" evidence="2">
    <location>
        <begin position="137"/>
        <end position="218"/>
    </location>
</feature>
<dbReference type="Gene3D" id="3.60.10.10">
    <property type="entry name" value="Endonuclease/exonuclease/phosphatase"/>
    <property type="match status" value="1"/>
</dbReference>
<dbReference type="SUPFAM" id="SSF56219">
    <property type="entry name" value="DNase I-like"/>
    <property type="match status" value="1"/>
</dbReference>
<dbReference type="AlphaFoldDB" id="A0AAE1KFH2"/>